<feature type="compositionally biased region" description="Polar residues" evidence="1">
    <location>
        <begin position="237"/>
        <end position="251"/>
    </location>
</feature>
<feature type="compositionally biased region" description="Basic and acidic residues" evidence="1">
    <location>
        <begin position="167"/>
        <end position="198"/>
    </location>
</feature>
<protein>
    <submittedName>
        <fullName evidence="3 4">Protein starmaker-like</fullName>
    </submittedName>
</protein>
<dbReference type="AlphaFoldDB" id="A0A8B8AI78"/>
<feature type="compositionally biased region" description="Basic and acidic residues" evidence="1">
    <location>
        <begin position="298"/>
        <end position="307"/>
    </location>
</feature>
<evidence type="ECO:0000256" key="1">
    <source>
        <dbReference type="SAM" id="MobiDB-lite"/>
    </source>
</evidence>
<name>A0A8B8AI78_CRAVI</name>
<feature type="region of interest" description="Disordered" evidence="1">
    <location>
        <begin position="1"/>
        <end position="63"/>
    </location>
</feature>
<feature type="compositionally biased region" description="Basic and acidic residues" evidence="1">
    <location>
        <begin position="17"/>
        <end position="34"/>
    </location>
</feature>
<evidence type="ECO:0000313" key="6">
    <source>
        <dbReference type="RefSeq" id="XP_022291230.1"/>
    </source>
</evidence>
<evidence type="ECO:0000313" key="5">
    <source>
        <dbReference type="RefSeq" id="XP_022291229.1"/>
    </source>
</evidence>
<dbReference type="Proteomes" id="UP000694844">
    <property type="component" value="Chromosome 7"/>
</dbReference>
<dbReference type="GeneID" id="111102679"/>
<accession>A0A8B8AI78</accession>
<gene>
    <name evidence="3 4 5 6" type="primary">LOC111102679</name>
</gene>
<evidence type="ECO:0000313" key="2">
    <source>
        <dbReference type="Proteomes" id="UP000694844"/>
    </source>
</evidence>
<dbReference type="RefSeq" id="XP_022291228.1">
    <property type="nucleotide sequence ID" value="XM_022435520.1"/>
</dbReference>
<sequence>MRLDQLRRKTKGIGKLKLRDERKSVRNKRQESGRTVRVNADSQYENDVDDEESEETSRQKREVQDRVITKELQQISIPKGVLCSECAKIGVYDMNSNDEKRNIKRNEEGRANDSREKCSICQTLGTTATLGDNMDAVRMSVLYSHDFYDKYSRDKRPGPTTDSGEDSSVKNENSRQEQDKNDNRVNREKSIDRNEPPKTSKRPIVNSVRIPVAQQEVDESKTSPKDHEIKSKEKENATGNPTVDGSQTNDKCNNETSKKEKRRNSGSGTSLPELVSKISIVDAKDTKPTQKTNHDRKRQLSGDRSFEQSESLYSEDRVSKKVHHPKPLDTPRSFILAATRRNADRFSSMYMKRAMKGSTVRREMLNRCGETEHYPHQEKYTVESLGLTFGIPEFNLRLAGRTVHKSATSPRRPHSHRSSQSSSSQTFLPPIKAAQRHSFSLQGF</sequence>
<evidence type="ECO:0000313" key="4">
    <source>
        <dbReference type="RefSeq" id="XP_022291228.1"/>
    </source>
</evidence>
<dbReference type="OrthoDB" id="6159190at2759"/>
<keyword evidence="2" id="KW-1185">Reference proteome</keyword>
<organism evidence="2 3">
    <name type="scientific">Crassostrea virginica</name>
    <name type="common">Eastern oyster</name>
    <dbReference type="NCBI Taxonomy" id="6565"/>
    <lineage>
        <taxon>Eukaryota</taxon>
        <taxon>Metazoa</taxon>
        <taxon>Spiralia</taxon>
        <taxon>Lophotrochozoa</taxon>
        <taxon>Mollusca</taxon>
        <taxon>Bivalvia</taxon>
        <taxon>Autobranchia</taxon>
        <taxon>Pteriomorphia</taxon>
        <taxon>Ostreida</taxon>
        <taxon>Ostreoidea</taxon>
        <taxon>Ostreidae</taxon>
        <taxon>Crassostrea</taxon>
    </lineage>
</organism>
<proteinExistence type="predicted"/>
<dbReference type="KEGG" id="cvn:111102679"/>
<feature type="region of interest" description="Disordered" evidence="1">
    <location>
        <begin position="403"/>
        <end position="432"/>
    </location>
</feature>
<evidence type="ECO:0000313" key="3">
    <source>
        <dbReference type="RefSeq" id="XP_022291227.1"/>
    </source>
</evidence>
<dbReference type="RefSeq" id="XP_022291230.1">
    <property type="nucleotide sequence ID" value="XM_022435522.1"/>
</dbReference>
<feature type="compositionally biased region" description="Acidic residues" evidence="1">
    <location>
        <begin position="44"/>
        <end position="54"/>
    </location>
</feature>
<feature type="region of interest" description="Disordered" evidence="1">
    <location>
        <begin position="150"/>
        <end position="329"/>
    </location>
</feature>
<dbReference type="RefSeq" id="XP_022291229.1">
    <property type="nucleotide sequence ID" value="XM_022435521.1"/>
</dbReference>
<feature type="compositionally biased region" description="Basic and acidic residues" evidence="1">
    <location>
        <begin position="218"/>
        <end position="236"/>
    </location>
</feature>
<reference evidence="3 4" key="1">
    <citation type="submission" date="2025-04" db="UniProtKB">
        <authorList>
            <consortium name="RefSeq"/>
        </authorList>
    </citation>
    <scope>IDENTIFICATION</scope>
    <source>
        <tissue evidence="3 4">Whole sample</tissue>
    </source>
</reference>
<dbReference type="RefSeq" id="XP_022291227.1">
    <property type="nucleotide sequence ID" value="XM_022435519.1"/>
</dbReference>